<dbReference type="HOGENOM" id="CLU_432350_0_0_1"/>
<gene>
    <name evidence="7" type="primary">107362354</name>
</gene>
<keyword evidence="2" id="KW-0677">Repeat</keyword>
<dbReference type="OMA" id="NTHAAYG"/>
<keyword evidence="3" id="KW-0863">Zinc-finger</keyword>
<accession>T1JTJ2</accession>
<keyword evidence="1" id="KW-0479">Metal-binding</keyword>
<reference evidence="7" key="2">
    <citation type="submission" date="2015-06" db="UniProtKB">
        <authorList>
            <consortium name="EnsemblMetazoa"/>
        </authorList>
    </citation>
    <scope>IDENTIFICATION</scope>
</reference>
<dbReference type="InterPro" id="IPR013087">
    <property type="entry name" value="Znf_C2H2_type"/>
</dbReference>
<dbReference type="PANTHER" id="PTHR24379">
    <property type="entry name" value="KRAB AND ZINC FINGER DOMAIN-CONTAINING"/>
    <property type="match status" value="1"/>
</dbReference>
<dbReference type="SUPFAM" id="SSF57667">
    <property type="entry name" value="beta-beta-alpha zinc fingers"/>
    <property type="match status" value="1"/>
</dbReference>
<dbReference type="eggNOG" id="KOG1721">
    <property type="taxonomic scope" value="Eukaryota"/>
</dbReference>
<dbReference type="Proteomes" id="UP000015104">
    <property type="component" value="Unassembled WGS sequence"/>
</dbReference>
<evidence type="ECO:0000256" key="4">
    <source>
        <dbReference type="ARBA" id="ARBA00022833"/>
    </source>
</evidence>
<evidence type="ECO:0000256" key="5">
    <source>
        <dbReference type="SAM" id="MobiDB-lite"/>
    </source>
</evidence>
<name>T1JTJ2_TETUR</name>
<evidence type="ECO:0000259" key="6">
    <source>
        <dbReference type="PROSITE" id="PS00028"/>
    </source>
</evidence>
<reference evidence="8" key="1">
    <citation type="submission" date="2011-08" db="EMBL/GenBank/DDBJ databases">
        <authorList>
            <person name="Rombauts S."/>
        </authorList>
    </citation>
    <scope>NUCLEOTIDE SEQUENCE</scope>
    <source>
        <strain evidence="8">London</strain>
    </source>
</reference>
<evidence type="ECO:0000256" key="1">
    <source>
        <dbReference type="ARBA" id="ARBA00022723"/>
    </source>
</evidence>
<dbReference type="PANTHER" id="PTHR24379:SF121">
    <property type="entry name" value="C2H2-TYPE DOMAIN-CONTAINING PROTEIN"/>
    <property type="match status" value="1"/>
</dbReference>
<feature type="compositionally biased region" description="Acidic residues" evidence="5">
    <location>
        <begin position="520"/>
        <end position="529"/>
    </location>
</feature>
<evidence type="ECO:0000256" key="2">
    <source>
        <dbReference type="ARBA" id="ARBA00022737"/>
    </source>
</evidence>
<dbReference type="EMBL" id="CAEY01000481">
    <property type="status" value="NOT_ANNOTATED_CDS"/>
    <property type="molecule type" value="Genomic_DNA"/>
</dbReference>
<dbReference type="Gene3D" id="3.30.160.60">
    <property type="entry name" value="Classic Zinc Finger"/>
    <property type="match status" value="2"/>
</dbReference>
<sequence length="633" mass="70483">MDWLKKMAYDYRNSRLSTRSSSLSSSFNKQSKETPLLTMNNPYCTKPCSVTLHKLSSEFISDALNGRIKWKGLFKGRGAKNQLDLESYVRKKLAAKGNSYEIRKPSPEPEPEDSEHSNDGTICDGDDDEEYTTPVRQLRVRKPKKLLKCKDCNFTTAEPDNLLLHSAAHKSNCEECNLTFENKFKYQLHVYETHNPPVELKNHIVYGCKVCQHFFDIEEDAHNHLASHADIVEGGKYACALCRATYAKENSLTTHLSSKHIFYKCTFCEFLGSSFDILERHSLNTHAAYGKPYPCSLCDFRSSNFGALGLHRKTNHALLADPQGERCRLCYILIEPDREAILEHLISHVDCCLISCTSCDFMCNSFQLMRNHGLDFHGTQDLDAFAQLIDLNILNKAIKGSLDAHFGTASNKKSARTKPTFTETNMAIAGLNSSGFMGLDPIIDSPVKVIPMESSVLNIQGVMADQDPFLGGFAAPLDPMISFSSSANEAEINESLHHANSSFILQDLSKEQNHTISSEQAEEEDDEDHSDPQTSITVHPCCDPLGMAFDSAVNQPQVPIPSEGILSVDPETGQLYLQGLPVYDEKGQAIYVAIHESAQPSHDGDSPSKNIKDVQTVIEESAEPVPMEKMLNT</sequence>
<feature type="domain" description="C2H2-type" evidence="6">
    <location>
        <begin position="239"/>
        <end position="260"/>
    </location>
</feature>
<dbReference type="EnsemblMetazoa" id="tetur01g14340.1">
    <property type="protein sequence ID" value="tetur01g14340.1"/>
    <property type="gene ID" value="tetur01g14340"/>
</dbReference>
<evidence type="ECO:0000313" key="8">
    <source>
        <dbReference type="Proteomes" id="UP000015104"/>
    </source>
</evidence>
<organism evidence="7 8">
    <name type="scientific">Tetranychus urticae</name>
    <name type="common">Two-spotted spider mite</name>
    <dbReference type="NCBI Taxonomy" id="32264"/>
    <lineage>
        <taxon>Eukaryota</taxon>
        <taxon>Metazoa</taxon>
        <taxon>Ecdysozoa</taxon>
        <taxon>Arthropoda</taxon>
        <taxon>Chelicerata</taxon>
        <taxon>Arachnida</taxon>
        <taxon>Acari</taxon>
        <taxon>Acariformes</taxon>
        <taxon>Trombidiformes</taxon>
        <taxon>Prostigmata</taxon>
        <taxon>Eleutherengona</taxon>
        <taxon>Raphignathae</taxon>
        <taxon>Tetranychoidea</taxon>
        <taxon>Tetranychidae</taxon>
        <taxon>Tetranychus</taxon>
    </lineage>
</organism>
<dbReference type="GO" id="GO:0008270">
    <property type="term" value="F:zinc ion binding"/>
    <property type="evidence" value="ECO:0007669"/>
    <property type="project" value="UniProtKB-KW"/>
</dbReference>
<dbReference type="OrthoDB" id="6515492at2759"/>
<dbReference type="PROSITE" id="PS00028">
    <property type="entry name" value="ZINC_FINGER_C2H2_1"/>
    <property type="match status" value="2"/>
</dbReference>
<dbReference type="KEGG" id="tut:107362354"/>
<keyword evidence="8" id="KW-1185">Reference proteome</keyword>
<proteinExistence type="predicted"/>
<dbReference type="AlphaFoldDB" id="T1JTJ2"/>
<feature type="region of interest" description="Disordered" evidence="5">
    <location>
        <begin position="99"/>
        <end position="129"/>
    </location>
</feature>
<dbReference type="InterPro" id="IPR036236">
    <property type="entry name" value="Znf_C2H2_sf"/>
</dbReference>
<dbReference type="SMART" id="SM00355">
    <property type="entry name" value="ZnF_C2H2"/>
    <property type="match status" value="7"/>
</dbReference>
<feature type="region of interest" description="Disordered" evidence="5">
    <location>
        <begin position="513"/>
        <end position="537"/>
    </location>
</feature>
<keyword evidence="4" id="KW-0862">Zinc</keyword>
<protein>
    <recommendedName>
        <fullName evidence="6">C2H2-type domain-containing protein</fullName>
    </recommendedName>
</protein>
<feature type="domain" description="C2H2-type" evidence="6">
    <location>
        <begin position="173"/>
        <end position="194"/>
    </location>
</feature>
<evidence type="ECO:0000313" key="7">
    <source>
        <dbReference type="EnsemblMetazoa" id="tetur01g14340.1"/>
    </source>
</evidence>
<evidence type="ECO:0000256" key="3">
    <source>
        <dbReference type="ARBA" id="ARBA00022771"/>
    </source>
</evidence>